<evidence type="ECO:0000256" key="2">
    <source>
        <dbReference type="SAM" id="MobiDB-lite"/>
    </source>
</evidence>
<feature type="compositionally biased region" description="Low complexity" evidence="2">
    <location>
        <begin position="110"/>
        <end position="125"/>
    </location>
</feature>
<organism evidence="3 4">
    <name type="scientific">Riccia sorocarpa</name>
    <dbReference type="NCBI Taxonomy" id="122646"/>
    <lineage>
        <taxon>Eukaryota</taxon>
        <taxon>Viridiplantae</taxon>
        <taxon>Streptophyta</taxon>
        <taxon>Embryophyta</taxon>
        <taxon>Marchantiophyta</taxon>
        <taxon>Marchantiopsida</taxon>
        <taxon>Marchantiidae</taxon>
        <taxon>Marchantiales</taxon>
        <taxon>Ricciaceae</taxon>
        <taxon>Riccia</taxon>
    </lineage>
</organism>
<feature type="compositionally biased region" description="Low complexity" evidence="2">
    <location>
        <begin position="502"/>
        <end position="525"/>
    </location>
</feature>
<keyword evidence="1" id="KW-0175">Coiled coil</keyword>
<feature type="coiled-coil region" evidence="1">
    <location>
        <begin position="232"/>
        <end position="280"/>
    </location>
</feature>
<feature type="region of interest" description="Disordered" evidence="2">
    <location>
        <begin position="1"/>
        <end position="41"/>
    </location>
</feature>
<reference evidence="3 4" key="1">
    <citation type="submission" date="2024-09" db="EMBL/GenBank/DDBJ databases">
        <title>Chromosome-scale assembly of Riccia sorocarpa.</title>
        <authorList>
            <person name="Paukszto L."/>
        </authorList>
    </citation>
    <scope>NUCLEOTIDE SEQUENCE [LARGE SCALE GENOMIC DNA]</scope>
    <source>
        <strain evidence="3">LP-2024</strain>
        <tissue evidence="3">Aerial parts of the thallus</tissue>
    </source>
</reference>
<feature type="region of interest" description="Disordered" evidence="2">
    <location>
        <begin position="54"/>
        <end position="136"/>
    </location>
</feature>
<protein>
    <submittedName>
        <fullName evidence="3">Uncharacterized protein</fullName>
    </submittedName>
</protein>
<evidence type="ECO:0000313" key="4">
    <source>
        <dbReference type="Proteomes" id="UP001633002"/>
    </source>
</evidence>
<dbReference type="Proteomes" id="UP001633002">
    <property type="component" value="Unassembled WGS sequence"/>
</dbReference>
<dbReference type="EMBL" id="JBJQOH010000008">
    <property type="protein sequence ID" value="KAL3675563.1"/>
    <property type="molecule type" value="Genomic_DNA"/>
</dbReference>
<gene>
    <name evidence="3" type="ORF">R1sor_025511</name>
</gene>
<accession>A0ABD3G9C0</accession>
<keyword evidence="4" id="KW-1185">Reference proteome</keyword>
<name>A0ABD3G9C0_9MARC</name>
<proteinExistence type="predicted"/>
<feature type="region of interest" description="Disordered" evidence="2">
    <location>
        <begin position="500"/>
        <end position="525"/>
    </location>
</feature>
<evidence type="ECO:0000256" key="1">
    <source>
        <dbReference type="SAM" id="Coils"/>
    </source>
</evidence>
<sequence>MPGDISKTLVSDEDIEKCFGPRSGNKGRNGPKLNNCNGLPQSERINWAGYAKERHRNQLRSSKNRRESKPIGPPILRVHRVYKPPPNLSLEHGETDERAPSPVDRNLKGAATQDAEQEAPAAAEEGISSEPSEVKPKLKVLRSSTKSAVESIALSVGTYKTGKEVLGKLETERTELAARKQSLETRLEDGGFDEENPESLEAEEEDLNLSLSGVLTKIEECSARLLQSQTEMKLSRSKQEELKMELERAELKVDNAQVVLRREEALLAFQKEELRRQRSRNRTEVCQLAPSESMAGDTQSRFLGILDITKHWGPSEGQLTYARCGRLLRDGRPCGLGLRARKTKESAPCSANSQYGVIGSQISSQMGTPVNKSRDRARHICSQSGEEVQLFHFFIETAEPRHELEVSERAGQELLKMTGQEFFEKYGRGRHSLHKFFSTHLASTPKTITFIGKPSTEGYLRVLSCSRAGITSPIRSCFLINPPQPHVGIVQIASDSPDRHMSSVGISSSYNSSRSLAASSAYRPE</sequence>
<feature type="compositionally biased region" description="Polar residues" evidence="2">
    <location>
        <begin position="32"/>
        <end position="41"/>
    </location>
</feature>
<dbReference type="AlphaFoldDB" id="A0ABD3G9C0"/>
<comment type="caution">
    <text evidence="3">The sequence shown here is derived from an EMBL/GenBank/DDBJ whole genome shotgun (WGS) entry which is preliminary data.</text>
</comment>
<evidence type="ECO:0000313" key="3">
    <source>
        <dbReference type="EMBL" id="KAL3675563.1"/>
    </source>
</evidence>